<dbReference type="SMART" id="SM00105">
    <property type="entry name" value="ArfGap"/>
    <property type="match status" value="1"/>
</dbReference>
<keyword evidence="8" id="KW-1185">Reference proteome</keyword>
<dbReference type="GO" id="GO:0008270">
    <property type="term" value="F:zinc ion binding"/>
    <property type="evidence" value="ECO:0007669"/>
    <property type="project" value="UniProtKB-KW"/>
</dbReference>
<dbReference type="InterPro" id="IPR052227">
    <property type="entry name" value="Arf-Rho-GAP_ANK-PH_domain"/>
</dbReference>
<feature type="region of interest" description="Disordered" evidence="3">
    <location>
        <begin position="27"/>
        <end position="128"/>
    </location>
</feature>
<dbReference type="InterPro" id="IPR038508">
    <property type="entry name" value="ArfGAP_dom_sf"/>
</dbReference>
<keyword evidence="2" id="KW-0862">Zinc</keyword>
<dbReference type="AlphaFoldDB" id="A0A553P966"/>
<dbReference type="InterPro" id="IPR011993">
    <property type="entry name" value="PH-like_dom_sf"/>
</dbReference>
<dbReference type="Pfam" id="PF00620">
    <property type="entry name" value="RhoGAP"/>
    <property type="match status" value="1"/>
</dbReference>
<accession>A0A553P966</accession>
<proteinExistence type="predicted"/>
<dbReference type="SMART" id="SM00324">
    <property type="entry name" value="RhoGAP"/>
    <property type="match status" value="1"/>
</dbReference>
<evidence type="ECO:0008006" key="9">
    <source>
        <dbReference type="Google" id="ProtNLM"/>
    </source>
</evidence>
<dbReference type="SMART" id="SM00233">
    <property type="entry name" value="PH"/>
    <property type="match status" value="2"/>
</dbReference>
<evidence type="ECO:0000256" key="2">
    <source>
        <dbReference type="PROSITE-ProRule" id="PRU00288"/>
    </source>
</evidence>
<dbReference type="SUPFAM" id="SSF48350">
    <property type="entry name" value="GTPase activation domain, GAP"/>
    <property type="match status" value="1"/>
</dbReference>
<dbReference type="STRING" id="623744.A0A553P966"/>
<dbReference type="InterPro" id="IPR008936">
    <property type="entry name" value="Rho_GTPase_activation_prot"/>
</dbReference>
<keyword evidence="2" id="KW-0863">Zinc-finger</keyword>
<dbReference type="GO" id="GO:0007165">
    <property type="term" value="P:signal transduction"/>
    <property type="evidence" value="ECO:0007669"/>
    <property type="project" value="InterPro"/>
</dbReference>
<dbReference type="PROSITE" id="PS50115">
    <property type="entry name" value="ARFGAP"/>
    <property type="match status" value="1"/>
</dbReference>
<keyword evidence="2" id="KW-0479">Metal-binding</keyword>
<dbReference type="PROSITE" id="PS50003">
    <property type="entry name" value="PH_DOMAIN"/>
    <property type="match status" value="1"/>
</dbReference>
<comment type="caution">
    <text evidence="7">The sequence shown here is derived from an EMBL/GenBank/DDBJ whole genome shotgun (WGS) entry which is preliminary data.</text>
</comment>
<dbReference type="SUPFAM" id="SSF50729">
    <property type="entry name" value="PH domain-like"/>
    <property type="match status" value="2"/>
</dbReference>
<dbReference type="InterPro" id="IPR001164">
    <property type="entry name" value="ArfGAP_dom"/>
</dbReference>
<organism evidence="7 8">
    <name type="scientific">Danionella cerebrum</name>
    <dbReference type="NCBI Taxonomy" id="2873325"/>
    <lineage>
        <taxon>Eukaryota</taxon>
        <taxon>Metazoa</taxon>
        <taxon>Chordata</taxon>
        <taxon>Craniata</taxon>
        <taxon>Vertebrata</taxon>
        <taxon>Euteleostomi</taxon>
        <taxon>Actinopterygii</taxon>
        <taxon>Neopterygii</taxon>
        <taxon>Teleostei</taxon>
        <taxon>Ostariophysi</taxon>
        <taxon>Cypriniformes</taxon>
        <taxon>Danionidae</taxon>
        <taxon>Danioninae</taxon>
        <taxon>Danionella</taxon>
    </lineage>
</organism>
<dbReference type="GO" id="GO:0005096">
    <property type="term" value="F:GTPase activator activity"/>
    <property type="evidence" value="ECO:0007669"/>
    <property type="project" value="UniProtKB-KW"/>
</dbReference>
<dbReference type="Pfam" id="PF01412">
    <property type="entry name" value="ArfGap"/>
    <property type="match status" value="1"/>
</dbReference>
<dbReference type="GO" id="GO:0005737">
    <property type="term" value="C:cytoplasm"/>
    <property type="evidence" value="ECO:0007669"/>
    <property type="project" value="TreeGrafter"/>
</dbReference>
<feature type="domain" description="Rho-GAP" evidence="6">
    <location>
        <begin position="684"/>
        <end position="864"/>
    </location>
</feature>
<dbReference type="OrthoDB" id="29546at2759"/>
<feature type="compositionally biased region" description="Polar residues" evidence="3">
    <location>
        <begin position="115"/>
        <end position="128"/>
    </location>
</feature>
<dbReference type="PANTHER" id="PTHR45899:SF5">
    <property type="entry name" value="ARF-GAP WITH RHO-GAP DOMAIN, ANK REPEAT AND PH DOMAIN-CONTAINING PROTEIN 1-LIKE"/>
    <property type="match status" value="1"/>
</dbReference>
<feature type="compositionally biased region" description="Polar residues" evidence="3">
    <location>
        <begin position="36"/>
        <end position="49"/>
    </location>
</feature>
<sequence length="878" mass="98045">RLRLVHTRVDKPVNLYLLRVYNVFSHREHSEENEISQDSGVDETSSRTSADPDPPDAKTSGREPITPSESIAVSSSEVPDLETETVISLDSVSSDESTATLDSPKVLRRPKTNDKTSSTDQVTGLQRESHNLQIISSSPKRPRAATIRVSRKKQTISGQCQKVDRTPSECVVHQSSWLDVWKGRKHNVLWSRLDGHLMSMWKKRSDKFTEFVFHVSSITNIRKLDQGRFSVHLQKKHFEFMAHSEAVQKGWLESLYASRGGEPMAASKRHGSLYLKDRRKKMYTAICGYSLWIYRSKEDFNLGLGITCVSMNIASVKSTGRYSFSLITPYKTFNFSADSAKDSSLWLDSLNEVIRNALSYSEVALRLWASPCNKVCADCGAANPEWASVNLLLVVCEACAGVHRSLGTDRSKVRSLKLDDKIWTEPLIQIGPDYSPEQRSEFIIAKYQRGLYRKAHPLAASQRLLDQRLLEVASGPNVDETLSLLCSGARVCSTGSDRELASAVSVAEASGQTLQAEILKLNKSMDAPVFEQMHRSEETMEELHGKLDEERFLFSQENESAACDVLDLTEVISVFDCSAGEKHVFEIVLAGAVSDTDLQGVCGVSRVSIREGNALQCVEVWCSIKDAEMNIHTPQRQTLTLDAHTRCHLQSVQNGVLLEFPERTLHMQFELEHSCVRWYELIERMLCDATDGRSGSVSPPVERCISHITLYGLRVDGLYRRCGVSPHISKLVDALRVSPKETVLETDELSVLDVSGALKQILRESEIIPQTQTRHWLQAAALPSEDTRLQTYSNLLKLLPGDNQATLAALCAHLHSVQKLSGVNRMTAHNLAVIFVVTLFKELAMNSSLVQLTKELIVHHTCVFTSHVERDGVISTAL</sequence>
<dbReference type="SUPFAM" id="SSF57863">
    <property type="entry name" value="ArfGap/RecO-like zinc finger"/>
    <property type="match status" value="1"/>
</dbReference>
<dbReference type="PRINTS" id="PR00405">
    <property type="entry name" value="REVINTRACTNG"/>
</dbReference>
<feature type="domain" description="PH" evidence="4">
    <location>
        <begin position="266"/>
        <end position="355"/>
    </location>
</feature>
<protein>
    <recommendedName>
        <fullName evidence="9">Arf-GAP domain-containing protein</fullName>
    </recommendedName>
</protein>
<feature type="compositionally biased region" description="Polar residues" evidence="3">
    <location>
        <begin position="67"/>
        <end position="77"/>
    </location>
</feature>
<dbReference type="GO" id="GO:0008360">
    <property type="term" value="P:regulation of cell shape"/>
    <property type="evidence" value="ECO:0007669"/>
    <property type="project" value="TreeGrafter"/>
</dbReference>
<evidence type="ECO:0000313" key="7">
    <source>
        <dbReference type="EMBL" id="TRY74231.1"/>
    </source>
</evidence>
<feature type="domain" description="Arf-GAP" evidence="5">
    <location>
        <begin position="361"/>
        <end position="429"/>
    </location>
</feature>
<dbReference type="InterPro" id="IPR000198">
    <property type="entry name" value="RhoGAP_dom"/>
</dbReference>
<evidence type="ECO:0000256" key="3">
    <source>
        <dbReference type="SAM" id="MobiDB-lite"/>
    </source>
</evidence>
<evidence type="ECO:0000256" key="1">
    <source>
        <dbReference type="ARBA" id="ARBA00022468"/>
    </source>
</evidence>
<name>A0A553P966_9TELE</name>
<dbReference type="PROSITE" id="PS50238">
    <property type="entry name" value="RHOGAP"/>
    <property type="match status" value="1"/>
</dbReference>
<gene>
    <name evidence="7" type="ORF">DNTS_015119</name>
</gene>
<feature type="compositionally biased region" description="Polar residues" evidence="3">
    <location>
        <begin position="85"/>
        <end position="101"/>
    </location>
</feature>
<dbReference type="Gene3D" id="1.10.555.10">
    <property type="entry name" value="Rho GTPase activation protein"/>
    <property type="match status" value="1"/>
</dbReference>
<dbReference type="Gene3D" id="2.30.29.30">
    <property type="entry name" value="Pleckstrin-homology domain (PH domain)/Phosphotyrosine-binding domain (PTB)"/>
    <property type="match status" value="1"/>
</dbReference>
<dbReference type="Proteomes" id="UP000316079">
    <property type="component" value="Unassembled WGS sequence"/>
</dbReference>
<evidence type="ECO:0000259" key="6">
    <source>
        <dbReference type="PROSITE" id="PS50238"/>
    </source>
</evidence>
<reference evidence="7 8" key="1">
    <citation type="journal article" date="2019" name="Sci. Data">
        <title>Hybrid genome assembly and annotation of Danionella translucida.</title>
        <authorList>
            <person name="Kadobianskyi M."/>
            <person name="Schulze L."/>
            <person name="Schuelke M."/>
            <person name="Judkewitz B."/>
        </authorList>
    </citation>
    <scope>NUCLEOTIDE SEQUENCE [LARGE SCALE GENOMIC DNA]</scope>
    <source>
        <strain evidence="7 8">Bolton</strain>
    </source>
</reference>
<evidence type="ECO:0000259" key="5">
    <source>
        <dbReference type="PROSITE" id="PS50115"/>
    </source>
</evidence>
<dbReference type="InterPro" id="IPR037278">
    <property type="entry name" value="ARFGAP/RecO"/>
</dbReference>
<feature type="non-terminal residue" evidence="7">
    <location>
        <position position="1"/>
    </location>
</feature>
<dbReference type="EMBL" id="SRMA01026721">
    <property type="protein sequence ID" value="TRY74231.1"/>
    <property type="molecule type" value="Genomic_DNA"/>
</dbReference>
<dbReference type="PANTHER" id="PTHR45899">
    <property type="entry name" value="RHO GTPASE ACTIVATING PROTEIN AT 15B, ISOFORM C"/>
    <property type="match status" value="1"/>
</dbReference>
<dbReference type="Gene3D" id="1.10.220.150">
    <property type="entry name" value="Arf GTPase activating protein"/>
    <property type="match status" value="1"/>
</dbReference>
<dbReference type="GO" id="GO:0005547">
    <property type="term" value="F:phosphatidylinositol-3,4,5-trisphosphate binding"/>
    <property type="evidence" value="ECO:0007669"/>
    <property type="project" value="TreeGrafter"/>
</dbReference>
<evidence type="ECO:0000313" key="8">
    <source>
        <dbReference type="Proteomes" id="UP000316079"/>
    </source>
</evidence>
<dbReference type="InterPro" id="IPR001849">
    <property type="entry name" value="PH_domain"/>
</dbReference>
<keyword evidence="1" id="KW-0343">GTPase activation</keyword>
<evidence type="ECO:0000259" key="4">
    <source>
        <dbReference type="PROSITE" id="PS50003"/>
    </source>
</evidence>